<evidence type="ECO:0000313" key="3">
    <source>
        <dbReference type="Proteomes" id="UP000076577"/>
    </source>
</evidence>
<feature type="coiled-coil region" evidence="1">
    <location>
        <begin position="27"/>
        <end position="54"/>
    </location>
</feature>
<proteinExistence type="predicted"/>
<dbReference type="AlphaFoldDB" id="A0A161XHU3"/>
<dbReference type="OrthoDB" id="7165680at2"/>
<keyword evidence="3" id="KW-1185">Reference proteome</keyword>
<dbReference type="EMBL" id="LMCB01000004">
    <property type="protein sequence ID" value="KZL21493.1"/>
    <property type="molecule type" value="Genomic_DNA"/>
</dbReference>
<organism evidence="2 3">
    <name type="scientific">Pseudovibrio axinellae</name>
    <dbReference type="NCBI Taxonomy" id="989403"/>
    <lineage>
        <taxon>Bacteria</taxon>
        <taxon>Pseudomonadati</taxon>
        <taxon>Pseudomonadota</taxon>
        <taxon>Alphaproteobacteria</taxon>
        <taxon>Hyphomicrobiales</taxon>
        <taxon>Stappiaceae</taxon>
        <taxon>Pseudovibrio</taxon>
    </lineage>
</organism>
<dbReference type="PATRIC" id="fig|989403.3.peg.834"/>
<gene>
    <name evidence="2" type="ORF">PsAD2_00788</name>
</gene>
<dbReference type="STRING" id="989403.SAMN05421798_10660"/>
<reference evidence="2 3" key="1">
    <citation type="journal article" date="2016" name="Front. Microbiol.">
        <title>Comparative Genomic Analysis Reveals a Diverse Repertoire of Genes Involved in Prokaryote-Eukaryote Interactions within the Pseudovibrio Genus.</title>
        <authorList>
            <person name="Romano S."/>
            <person name="Fernandez-Guerra A."/>
            <person name="Reen F.J."/>
            <person name="Glockner F.O."/>
            <person name="Crowley S.P."/>
            <person name="O'Sullivan O."/>
            <person name="Cotter P.D."/>
            <person name="Adams C."/>
            <person name="Dobson A.D."/>
            <person name="O'Gara F."/>
        </authorList>
    </citation>
    <scope>NUCLEOTIDE SEQUENCE [LARGE SCALE GENOMIC DNA]</scope>
    <source>
        <strain evidence="2 3">Ad2</strain>
    </source>
</reference>
<comment type="caution">
    <text evidence="2">The sequence shown here is derived from an EMBL/GenBank/DDBJ whole genome shotgun (WGS) entry which is preliminary data.</text>
</comment>
<dbReference type="RefSeq" id="WP_068002445.1">
    <property type="nucleotide sequence ID" value="NZ_FOFM01000006.1"/>
</dbReference>
<keyword evidence="1" id="KW-0175">Coiled coil</keyword>
<accession>A0A161XHU3</accession>
<protein>
    <recommendedName>
        <fullName evidence="4">Cell division protein FtsL</fullName>
    </recommendedName>
</protein>
<sequence>MLRFINLFFVVAVVIGAALVYDIKMSNENLADQVRQLSAEISKEKDEIRYYKAQWSVLNQPGRLQGIVDRYNDILKLEPLRAEQITTLRALPVKPVLMEPVSADAMSGYASRVTSVQ</sequence>
<evidence type="ECO:0008006" key="4">
    <source>
        <dbReference type="Google" id="ProtNLM"/>
    </source>
</evidence>
<evidence type="ECO:0000256" key="1">
    <source>
        <dbReference type="SAM" id="Coils"/>
    </source>
</evidence>
<evidence type="ECO:0000313" key="2">
    <source>
        <dbReference type="EMBL" id="KZL21493.1"/>
    </source>
</evidence>
<dbReference type="Proteomes" id="UP000076577">
    <property type="component" value="Unassembled WGS sequence"/>
</dbReference>
<name>A0A161XHU3_9HYPH</name>